<name>A0A1Y2GF63_9FUNG</name>
<dbReference type="InParanoid" id="A0A1Y2GF63"/>
<proteinExistence type="predicted"/>
<dbReference type="EMBL" id="MCFF01000040">
    <property type="protein sequence ID" value="ORZ07773.1"/>
    <property type="molecule type" value="Genomic_DNA"/>
</dbReference>
<sequence>MLRKMNPTKPRNQSSRSRHALKKHRLHKSYSLADKVKFIEAVDELRAKGFKVSVSSIGADVNSLPLLASHAVKRKFDRNMEPAENALLEWFAAERDLDLNVTDNRLRGMAEITKQKDIGVLNYLTMNYCEGPTESILDAVKMITTSEKHKHRFVPYNEDDIVYEDDNLDDDEDGVDYESSVLDSDPQGLSDELESPPSSPTINGATRKLSAIYGCLGQNR</sequence>
<organism evidence="2 3">
    <name type="scientific">Lobosporangium transversale</name>
    <dbReference type="NCBI Taxonomy" id="64571"/>
    <lineage>
        <taxon>Eukaryota</taxon>
        <taxon>Fungi</taxon>
        <taxon>Fungi incertae sedis</taxon>
        <taxon>Mucoromycota</taxon>
        <taxon>Mortierellomycotina</taxon>
        <taxon>Mortierellomycetes</taxon>
        <taxon>Mortierellales</taxon>
        <taxon>Mortierellaceae</taxon>
        <taxon>Lobosporangium</taxon>
    </lineage>
</organism>
<protein>
    <submittedName>
        <fullName evidence="2">Uncharacterized protein</fullName>
    </submittedName>
</protein>
<feature type="region of interest" description="Disordered" evidence="1">
    <location>
        <begin position="175"/>
        <end position="205"/>
    </location>
</feature>
<keyword evidence="3" id="KW-1185">Reference proteome</keyword>
<evidence type="ECO:0000313" key="2">
    <source>
        <dbReference type="EMBL" id="ORZ07773.1"/>
    </source>
</evidence>
<evidence type="ECO:0000313" key="3">
    <source>
        <dbReference type="Proteomes" id="UP000193648"/>
    </source>
</evidence>
<dbReference type="GeneID" id="33569887"/>
<reference evidence="2 3" key="1">
    <citation type="submission" date="2016-07" db="EMBL/GenBank/DDBJ databases">
        <title>Pervasive Adenine N6-methylation of Active Genes in Fungi.</title>
        <authorList>
            <consortium name="DOE Joint Genome Institute"/>
            <person name="Mondo S.J."/>
            <person name="Dannebaum R.O."/>
            <person name="Kuo R.C."/>
            <person name="Labutti K."/>
            <person name="Haridas S."/>
            <person name="Kuo A."/>
            <person name="Salamov A."/>
            <person name="Ahrendt S.R."/>
            <person name="Lipzen A."/>
            <person name="Sullivan W."/>
            <person name="Andreopoulos W.B."/>
            <person name="Clum A."/>
            <person name="Lindquist E."/>
            <person name="Daum C."/>
            <person name="Ramamoorthy G.K."/>
            <person name="Gryganskyi A."/>
            <person name="Culley D."/>
            <person name="Magnuson J.K."/>
            <person name="James T.Y."/>
            <person name="O'Malley M.A."/>
            <person name="Stajich J.E."/>
            <person name="Spatafora J.W."/>
            <person name="Visel A."/>
            <person name="Grigoriev I.V."/>
        </authorList>
    </citation>
    <scope>NUCLEOTIDE SEQUENCE [LARGE SCALE GENOMIC DNA]</scope>
    <source>
        <strain evidence="2 3">NRRL 3116</strain>
    </source>
</reference>
<accession>A0A1Y2GF63</accession>
<dbReference type="Proteomes" id="UP000193648">
    <property type="component" value="Unassembled WGS sequence"/>
</dbReference>
<feature type="region of interest" description="Disordered" evidence="1">
    <location>
        <begin position="1"/>
        <end position="24"/>
    </location>
</feature>
<dbReference type="AlphaFoldDB" id="A0A1Y2GF63"/>
<evidence type="ECO:0000256" key="1">
    <source>
        <dbReference type="SAM" id="MobiDB-lite"/>
    </source>
</evidence>
<gene>
    <name evidence="2" type="ORF">BCR41DRAFT_388834</name>
</gene>
<comment type="caution">
    <text evidence="2">The sequence shown here is derived from an EMBL/GenBank/DDBJ whole genome shotgun (WGS) entry which is preliminary data.</text>
</comment>
<dbReference type="RefSeq" id="XP_021878139.1">
    <property type="nucleotide sequence ID" value="XM_022028044.1"/>
</dbReference>